<dbReference type="GO" id="GO:0015920">
    <property type="term" value="P:lipopolysaccharide transport"/>
    <property type="evidence" value="ECO:0007669"/>
    <property type="project" value="InterPro"/>
</dbReference>
<comment type="caution">
    <text evidence="6">The sequence shown here is derived from an EMBL/GenBank/DDBJ whole genome shotgun (WGS) entry which is preliminary data.</text>
</comment>
<dbReference type="AlphaFoldDB" id="A0A853F1W7"/>
<dbReference type="Proteomes" id="UP000568751">
    <property type="component" value="Unassembled WGS sequence"/>
</dbReference>
<feature type="domain" description="Organic solvent tolerance-like N-terminal" evidence="5">
    <location>
        <begin position="26"/>
        <end position="139"/>
    </location>
</feature>
<feature type="signal peptide" evidence="4">
    <location>
        <begin position="1"/>
        <end position="17"/>
    </location>
</feature>
<dbReference type="GO" id="GO:0009279">
    <property type="term" value="C:cell outer membrane"/>
    <property type="evidence" value="ECO:0007669"/>
    <property type="project" value="TreeGrafter"/>
</dbReference>
<reference evidence="6 7" key="1">
    <citation type="submission" date="2020-05" db="EMBL/GenBank/DDBJ databases">
        <title>Horizontal transmission and recombination maintain forever young bacterial symbiont genomes.</title>
        <authorList>
            <person name="Russell S.L."/>
            <person name="Pepper-Tunick E."/>
            <person name="Svedberg J."/>
            <person name="Byrne A."/>
            <person name="Ruelas Castillo J."/>
            <person name="Vollmers C."/>
            <person name="Beinart R.A."/>
            <person name="Corbett-Detig R."/>
        </authorList>
    </citation>
    <scope>NUCLEOTIDE SEQUENCE [LARGE SCALE GENOMIC DNA]</scope>
    <source>
        <strain evidence="6">455</strain>
    </source>
</reference>
<gene>
    <name evidence="6" type="primary">lptA</name>
    <name evidence="6" type="ORF">H0A76_06395</name>
</gene>
<organism evidence="6 7">
    <name type="scientific">Candidatus Thiodubiliella endoseptemdiera</name>
    <dbReference type="NCBI Taxonomy" id="2738886"/>
    <lineage>
        <taxon>Bacteria</taxon>
        <taxon>Pseudomonadati</taxon>
        <taxon>Pseudomonadota</taxon>
        <taxon>Gammaproteobacteria</taxon>
        <taxon>Candidatus Pseudothioglobaceae</taxon>
        <taxon>Candidatus Thiodubiliella</taxon>
    </lineage>
</organism>
<dbReference type="InterPro" id="IPR052037">
    <property type="entry name" value="LPS_export_LptA"/>
</dbReference>
<protein>
    <submittedName>
        <fullName evidence="6">Lipopolysaccharide transport periplasmic protein LptA</fullName>
    </submittedName>
</protein>
<evidence type="ECO:0000259" key="5">
    <source>
        <dbReference type="Pfam" id="PF03968"/>
    </source>
</evidence>
<dbReference type="NCBIfam" id="TIGR03002">
    <property type="entry name" value="outer_YhbN_LptA"/>
    <property type="match status" value="1"/>
</dbReference>
<keyword evidence="2 4" id="KW-0732">Signal</keyword>
<sequence length="159" mass="17861">MNKIIYLLLLLPFSAQALLDDKIPVEVKAYTVVVDERLGLSIYMGDAQIVQGDLTINAETIQIFSRNQAITKVIAIGTKKNPAHYKQNQPNQPRFIEAKAQKIIYFIDKKLVRLKGGAHLIQGFDSFSGGVLNYDINKDKIIATKSKDGTQRVKFKIKL</sequence>
<dbReference type="PANTHER" id="PTHR36504:SF1">
    <property type="entry name" value="LIPOPOLYSACCHARIDE EXPORT SYSTEM PROTEIN LPTA"/>
    <property type="match status" value="1"/>
</dbReference>
<dbReference type="InterPro" id="IPR014340">
    <property type="entry name" value="LptA"/>
</dbReference>
<dbReference type="InterPro" id="IPR005653">
    <property type="entry name" value="OstA-like_N"/>
</dbReference>
<keyword evidence="1" id="KW-0813">Transport</keyword>
<evidence type="ECO:0000256" key="1">
    <source>
        <dbReference type="ARBA" id="ARBA00022448"/>
    </source>
</evidence>
<dbReference type="GO" id="GO:0001530">
    <property type="term" value="F:lipopolysaccharide binding"/>
    <property type="evidence" value="ECO:0007669"/>
    <property type="project" value="InterPro"/>
</dbReference>
<keyword evidence="3" id="KW-0574">Periplasm</keyword>
<dbReference type="PANTHER" id="PTHR36504">
    <property type="entry name" value="LIPOPOLYSACCHARIDE EXPORT SYSTEM PROTEIN LPTA"/>
    <property type="match status" value="1"/>
</dbReference>
<evidence type="ECO:0000256" key="3">
    <source>
        <dbReference type="ARBA" id="ARBA00022764"/>
    </source>
</evidence>
<evidence type="ECO:0000256" key="2">
    <source>
        <dbReference type="ARBA" id="ARBA00022729"/>
    </source>
</evidence>
<name>A0A853F1W7_9GAMM</name>
<evidence type="ECO:0000313" key="7">
    <source>
        <dbReference type="Proteomes" id="UP000568751"/>
    </source>
</evidence>
<proteinExistence type="predicted"/>
<dbReference type="Gene3D" id="2.60.450.10">
    <property type="entry name" value="Lipopolysaccharide (LPS) transport protein A like domain"/>
    <property type="match status" value="1"/>
</dbReference>
<dbReference type="RefSeq" id="WP_369153023.1">
    <property type="nucleotide sequence ID" value="NZ_OZ156464.1"/>
</dbReference>
<feature type="chain" id="PRO_5033037208" evidence="4">
    <location>
        <begin position="18"/>
        <end position="159"/>
    </location>
</feature>
<dbReference type="GO" id="GO:0017089">
    <property type="term" value="F:glycolipid transfer activity"/>
    <property type="evidence" value="ECO:0007669"/>
    <property type="project" value="TreeGrafter"/>
</dbReference>
<dbReference type="GO" id="GO:0030288">
    <property type="term" value="C:outer membrane-bounded periplasmic space"/>
    <property type="evidence" value="ECO:0007669"/>
    <property type="project" value="TreeGrafter"/>
</dbReference>
<dbReference type="Pfam" id="PF03968">
    <property type="entry name" value="LptD_N"/>
    <property type="match status" value="1"/>
</dbReference>
<accession>A0A853F1W7</accession>
<evidence type="ECO:0000256" key="4">
    <source>
        <dbReference type="SAM" id="SignalP"/>
    </source>
</evidence>
<evidence type="ECO:0000313" key="6">
    <source>
        <dbReference type="EMBL" id="NYT27546.1"/>
    </source>
</evidence>
<dbReference type="EMBL" id="JACCHT010000001">
    <property type="protein sequence ID" value="NYT27546.1"/>
    <property type="molecule type" value="Genomic_DNA"/>
</dbReference>